<dbReference type="KEGG" id="bgt:106062317"/>
<dbReference type="VEuPathDB" id="VectorBase:BGLAX_035356"/>
<dbReference type="STRING" id="6526.A0A2C9L842"/>
<reference evidence="1" key="1">
    <citation type="submission" date="2020-05" db="UniProtKB">
        <authorList>
            <consortium name="EnsemblMetazoa"/>
        </authorList>
    </citation>
    <scope>IDENTIFICATION</scope>
    <source>
        <strain evidence="1">BB02</strain>
    </source>
</reference>
<protein>
    <submittedName>
        <fullName evidence="1">Uncharacterized protein</fullName>
    </submittedName>
</protein>
<evidence type="ECO:0000313" key="1">
    <source>
        <dbReference type="EnsemblMetazoa" id="BGLB028029-PA"/>
    </source>
</evidence>
<dbReference type="Proteomes" id="UP000076420">
    <property type="component" value="Unassembled WGS sequence"/>
</dbReference>
<dbReference type="InterPro" id="IPR033305">
    <property type="entry name" value="Hydin-like"/>
</dbReference>
<dbReference type="VEuPathDB" id="VectorBase:BGLB028029"/>
<organism evidence="1 2">
    <name type="scientific">Biomphalaria glabrata</name>
    <name type="common">Bloodfluke planorb</name>
    <name type="synonym">Freshwater snail</name>
    <dbReference type="NCBI Taxonomy" id="6526"/>
    <lineage>
        <taxon>Eukaryota</taxon>
        <taxon>Metazoa</taxon>
        <taxon>Spiralia</taxon>
        <taxon>Lophotrochozoa</taxon>
        <taxon>Mollusca</taxon>
        <taxon>Gastropoda</taxon>
        <taxon>Heterobranchia</taxon>
        <taxon>Euthyneura</taxon>
        <taxon>Panpulmonata</taxon>
        <taxon>Hygrophila</taxon>
        <taxon>Lymnaeoidea</taxon>
        <taxon>Planorbidae</taxon>
        <taxon>Biomphalaria</taxon>
    </lineage>
</organism>
<name>A0A2C9L842_BIOGL</name>
<dbReference type="EnsemblMetazoa" id="BGLB028029-RA">
    <property type="protein sequence ID" value="BGLB028029-PA"/>
    <property type="gene ID" value="BGLB028029"/>
</dbReference>
<dbReference type="GO" id="GO:0003341">
    <property type="term" value="P:cilium movement"/>
    <property type="evidence" value="ECO:0007669"/>
    <property type="project" value="TreeGrafter"/>
</dbReference>
<dbReference type="GO" id="GO:0005930">
    <property type="term" value="C:axoneme"/>
    <property type="evidence" value="ECO:0007669"/>
    <property type="project" value="TreeGrafter"/>
</dbReference>
<gene>
    <name evidence="1" type="primary">106062317</name>
</gene>
<evidence type="ECO:0000313" key="2">
    <source>
        <dbReference type="Proteomes" id="UP000076420"/>
    </source>
</evidence>
<dbReference type="GO" id="GO:1904158">
    <property type="term" value="P:axonemal central apparatus assembly"/>
    <property type="evidence" value="ECO:0007669"/>
    <property type="project" value="TreeGrafter"/>
</dbReference>
<dbReference type="AlphaFoldDB" id="A0A2C9L842"/>
<proteinExistence type="predicted"/>
<sequence>MELTVTAHLDDCVRFQDKLQINFLLSQSRLIPLVTMGKGTTIVSDPPLGPVLDLGHSFSNCKLIKKFKLTNRGRRIQQLVWITDGFIPLSKAKKDKLKSIMHDVKKRNHTLVPSDLAEPVFRLSPNRMELLPGESMDLTLEGFVELPQLVSETVVCHAIIGRAGGKIPIIGVNVKAEFIEPLLKFSTKCAFFRVDKVRGLIF</sequence>
<dbReference type="PANTHER" id="PTHR23053">
    <property type="entry name" value="DLEC1 DELETED IN LUNG AND ESOPHAGEAL CANCER 1"/>
    <property type="match status" value="1"/>
</dbReference>
<dbReference type="PANTHER" id="PTHR23053:SF0">
    <property type="entry name" value="HYDROCEPHALUS-INDUCING PROTEIN HOMOLOG"/>
    <property type="match status" value="1"/>
</dbReference>
<accession>A0A2C9L842</accession>